<keyword evidence="9" id="KW-1185">Reference proteome</keyword>
<sequence length="191" mass="22454">MSKKTSKYERKDFLSFSDEELMKLFALENNELAFEEVYKRYFNSLSKYIGWMAKDIDMAKDIVQGVFSKLYNNPQLYNSDKKFKTWVYATAKNKLTNQWRDIKNRDRILSESLFLTEDTSSGVTSDSKMIQITEALENLSESHKDIFVLKYSSNLTIKEISEIYNCSEGTVKSRLFYAMKKIKEIINVKNQ</sequence>
<dbReference type="SUPFAM" id="SSF88946">
    <property type="entry name" value="Sigma2 domain of RNA polymerase sigma factors"/>
    <property type="match status" value="1"/>
</dbReference>
<dbReference type="Gene3D" id="1.10.10.10">
    <property type="entry name" value="Winged helix-like DNA-binding domain superfamily/Winged helix DNA-binding domain"/>
    <property type="match status" value="1"/>
</dbReference>
<evidence type="ECO:0000256" key="5">
    <source>
        <dbReference type="ARBA" id="ARBA00023163"/>
    </source>
</evidence>
<keyword evidence="4" id="KW-0238">DNA-binding</keyword>
<dbReference type="CDD" id="cd06171">
    <property type="entry name" value="Sigma70_r4"/>
    <property type="match status" value="1"/>
</dbReference>
<dbReference type="Gene3D" id="1.10.1740.10">
    <property type="match status" value="1"/>
</dbReference>
<dbReference type="InterPro" id="IPR039425">
    <property type="entry name" value="RNA_pol_sigma-70-like"/>
</dbReference>
<dbReference type="SUPFAM" id="SSF88659">
    <property type="entry name" value="Sigma3 and sigma4 domains of RNA polymerase sigma factors"/>
    <property type="match status" value="1"/>
</dbReference>
<keyword evidence="3" id="KW-0731">Sigma factor</keyword>
<dbReference type="NCBIfam" id="TIGR02937">
    <property type="entry name" value="sigma70-ECF"/>
    <property type="match status" value="1"/>
</dbReference>
<reference evidence="9" key="1">
    <citation type="submission" date="2016-11" db="EMBL/GenBank/DDBJ databases">
        <authorList>
            <person name="Varghese N."/>
            <person name="Submissions S."/>
        </authorList>
    </citation>
    <scope>NUCLEOTIDE SEQUENCE [LARGE SCALE GENOMIC DNA]</scope>
    <source>
        <strain evidence="9">DSM 100572</strain>
    </source>
</reference>
<dbReference type="Pfam" id="PF04542">
    <property type="entry name" value="Sigma70_r2"/>
    <property type="match status" value="1"/>
</dbReference>
<dbReference type="InterPro" id="IPR007627">
    <property type="entry name" value="RNA_pol_sigma70_r2"/>
</dbReference>
<dbReference type="GO" id="GO:0016987">
    <property type="term" value="F:sigma factor activity"/>
    <property type="evidence" value="ECO:0007669"/>
    <property type="project" value="UniProtKB-KW"/>
</dbReference>
<dbReference type="PANTHER" id="PTHR43133:SF8">
    <property type="entry name" value="RNA POLYMERASE SIGMA FACTOR HI_1459-RELATED"/>
    <property type="match status" value="1"/>
</dbReference>
<dbReference type="PANTHER" id="PTHR43133">
    <property type="entry name" value="RNA POLYMERASE ECF-TYPE SIGMA FACTO"/>
    <property type="match status" value="1"/>
</dbReference>
<proteinExistence type="inferred from homology"/>
<feature type="domain" description="RNA polymerase sigma-70 region 4" evidence="7">
    <location>
        <begin position="135"/>
        <end position="184"/>
    </location>
</feature>
<protein>
    <submittedName>
        <fullName evidence="8">RNA polymerase sigma-70 factor, ECF subfamily</fullName>
    </submittedName>
</protein>
<dbReference type="InterPro" id="IPR036388">
    <property type="entry name" value="WH-like_DNA-bd_sf"/>
</dbReference>
<evidence type="ECO:0000256" key="1">
    <source>
        <dbReference type="ARBA" id="ARBA00010641"/>
    </source>
</evidence>
<dbReference type="Pfam" id="PF04545">
    <property type="entry name" value="Sigma70_r4"/>
    <property type="match status" value="1"/>
</dbReference>
<name>A0A1M5SX03_9FLAO</name>
<dbReference type="STRING" id="1195760.SAMN05444281_0576"/>
<evidence type="ECO:0000259" key="7">
    <source>
        <dbReference type="Pfam" id="PF04545"/>
    </source>
</evidence>
<dbReference type="Proteomes" id="UP000184109">
    <property type="component" value="Unassembled WGS sequence"/>
</dbReference>
<evidence type="ECO:0000313" key="8">
    <source>
        <dbReference type="EMBL" id="SHH43059.1"/>
    </source>
</evidence>
<keyword evidence="2" id="KW-0805">Transcription regulation</keyword>
<comment type="similarity">
    <text evidence="1">Belongs to the sigma-70 factor family. ECF subfamily.</text>
</comment>
<dbReference type="InterPro" id="IPR014284">
    <property type="entry name" value="RNA_pol_sigma-70_dom"/>
</dbReference>
<dbReference type="InterPro" id="IPR007630">
    <property type="entry name" value="RNA_pol_sigma70_r4"/>
</dbReference>
<evidence type="ECO:0000256" key="4">
    <source>
        <dbReference type="ARBA" id="ARBA00023125"/>
    </source>
</evidence>
<dbReference type="GO" id="GO:0003677">
    <property type="term" value="F:DNA binding"/>
    <property type="evidence" value="ECO:0007669"/>
    <property type="project" value="UniProtKB-KW"/>
</dbReference>
<dbReference type="InterPro" id="IPR013324">
    <property type="entry name" value="RNA_pol_sigma_r3/r4-like"/>
</dbReference>
<dbReference type="AlphaFoldDB" id="A0A1M5SX03"/>
<dbReference type="RefSeq" id="WP_073118163.1">
    <property type="nucleotide sequence ID" value="NZ_BMEN01000001.1"/>
</dbReference>
<dbReference type="InterPro" id="IPR013325">
    <property type="entry name" value="RNA_pol_sigma_r2"/>
</dbReference>
<keyword evidence="5" id="KW-0804">Transcription</keyword>
<dbReference type="OrthoDB" id="9795666at2"/>
<evidence type="ECO:0000256" key="3">
    <source>
        <dbReference type="ARBA" id="ARBA00023082"/>
    </source>
</evidence>
<accession>A0A1M5SX03</accession>
<evidence type="ECO:0000259" key="6">
    <source>
        <dbReference type="Pfam" id="PF04542"/>
    </source>
</evidence>
<evidence type="ECO:0000256" key="2">
    <source>
        <dbReference type="ARBA" id="ARBA00023015"/>
    </source>
</evidence>
<feature type="domain" description="RNA polymerase sigma-70 region 2" evidence="6">
    <location>
        <begin position="38"/>
        <end position="102"/>
    </location>
</feature>
<evidence type="ECO:0000313" key="9">
    <source>
        <dbReference type="Proteomes" id="UP000184109"/>
    </source>
</evidence>
<gene>
    <name evidence="8" type="ORF">SAMN05444281_0576</name>
</gene>
<organism evidence="8 9">
    <name type="scientific">Wenyingzhuangia marina</name>
    <dbReference type="NCBI Taxonomy" id="1195760"/>
    <lineage>
        <taxon>Bacteria</taxon>
        <taxon>Pseudomonadati</taxon>
        <taxon>Bacteroidota</taxon>
        <taxon>Flavobacteriia</taxon>
        <taxon>Flavobacteriales</taxon>
        <taxon>Flavobacteriaceae</taxon>
        <taxon>Wenyingzhuangia</taxon>
    </lineage>
</organism>
<dbReference type="EMBL" id="FQXQ01000001">
    <property type="protein sequence ID" value="SHH43059.1"/>
    <property type="molecule type" value="Genomic_DNA"/>
</dbReference>
<dbReference type="GO" id="GO:0006352">
    <property type="term" value="P:DNA-templated transcription initiation"/>
    <property type="evidence" value="ECO:0007669"/>
    <property type="project" value="InterPro"/>
</dbReference>